<protein>
    <recommendedName>
        <fullName evidence="4">Secreted protein</fullName>
    </recommendedName>
</protein>
<comment type="caution">
    <text evidence="2">The sequence shown here is derived from an EMBL/GenBank/DDBJ whole genome shotgun (WGS) entry which is preliminary data.</text>
</comment>
<feature type="chain" id="PRO_5042082202" description="Secreted protein" evidence="1">
    <location>
        <begin position="31"/>
        <end position="82"/>
    </location>
</feature>
<evidence type="ECO:0008006" key="4">
    <source>
        <dbReference type="Google" id="ProtNLM"/>
    </source>
</evidence>
<dbReference type="AlphaFoldDB" id="A0AAD8KSN6"/>
<sequence>MVRFVKILASVLYLNVVLLLWEICAKTTHGALSEALAEMGRPHELIGLCPTRCPNEAAREDISSSVSSWKRAAVTDVTLGHF</sequence>
<reference evidence="2" key="1">
    <citation type="journal article" date="2023" name="bioRxiv">
        <title>Improved chromosome-level genome assembly for marigold (Tagetes erecta).</title>
        <authorList>
            <person name="Jiang F."/>
            <person name="Yuan L."/>
            <person name="Wang S."/>
            <person name="Wang H."/>
            <person name="Xu D."/>
            <person name="Wang A."/>
            <person name="Fan W."/>
        </authorList>
    </citation>
    <scope>NUCLEOTIDE SEQUENCE</scope>
    <source>
        <strain evidence="2">WSJ</strain>
        <tissue evidence="2">Leaf</tissue>
    </source>
</reference>
<dbReference type="EMBL" id="JAUHHV010000004">
    <property type="protein sequence ID" value="KAK1428825.1"/>
    <property type="molecule type" value="Genomic_DNA"/>
</dbReference>
<evidence type="ECO:0000313" key="3">
    <source>
        <dbReference type="Proteomes" id="UP001229421"/>
    </source>
</evidence>
<evidence type="ECO:0000313" key="2">
    <source>
        <dbReference type="EMBL" id="KAK1428825.1"/>
    </source>
</evidence>
<gene>
    <name evidence="2" type="ORF">QVD17_17665</name>
</gene>
<keyword evidence="3" id="KW-1185">Reference proteome</keyword>
<dbReference type="Proteomes" id="UP001229421">
    <property type="component" value="Unassembled WGS sequence"/>
</dbReference>
<name>A0AAD8KSN6_TARER</name>
<feature type="signal peptide" evidence="1">
    <location>
        <begin position="1"/>
        <end position="30"/>
    </location>
</feature>
<accession>A0AAD8KSN6</accession>
<evidence type="ECO:0000256" key="1">
    <source>
        <dbReference type="SAM" id="SignalP"/>
    </source>
</evidence>
<organism evidence="2 3">
    <name type="scientific">Tagetes erecta</name>
    <name type="common">African marigold</name>
    <dbReference type="NCBI Taxonomy" id="13708"/>
    <lineage>
        <taxon>Eukaryota</taxon>
        <taxon>Viridiplantae</taxon>
        <taxon>Streptophyta</taxon>
        <taxon>Embryophyta</taxon>
        <taxon>Tracheophyta</taxon>
        <taxon>Spermatophyta</taxon>
        <taxon>Magnoliopsida</taxon>
        <taxon>eudicotyledons</taxon>
        <taxon>Gunneridae</taxon>
        <taxon>Pentapetalae</taxon>
        <taxon>asterids</taxon>
        <taxon>campanulids</taxon>
        <taxon>Asterales</taxon>
        <taxon>Asteraceae</taxon>
        <taxon>Asteroideae</taxon>
        <taxon>Heliantheae alliance</taxon>
        <taxon>Tageteae</taxon>
        <taxon>Tagetes</taxon>
    </lineage>
</organism>
<proteinExistence type="predicted"/>
<keyword evidence="1" id="KW-0732">Signal</keyword>